<organism evidence="1 2">
    <name type="scientific">Antarcticirhabdus aurantiaca</name>
    <dbReference type="NCBI Taxonomy" id="2606717"/>
    <lineage>
        <taxon>Bacteria</taxon>
        <taxon>Pseudomonadati</taxon>
        <taxon>Pseudomonadota</taxon>
        <taxon>Alphaproteobacteria</taxon>
        <taxon>Hyphomicrobiales</taxon>
        <taxon>Aurantimonadaceae</taxon>
        <taxon>Antarcticirhabdus</taxon>
    </lineage>
</organism>
<keyword evidence="2" id="KW-1185">Reference proteome</keyword>
<dbReference type="EMBL" id="CP113520">
    <property type="protein sequence ID" value="WAJ30923.1"/>
    <property type="molecule type" value="Genomic_DNA"/>
</dbReference>
<reference evidence="1" key="1">
    <citation type="submission" date="2022-11" db="EMBL/GenBank/DDBJ databases">
        <title>beta-Carotene-producing bacterium, Jeongeuplla avenae sp. nov., alleviates the salt stress of Arabidopsis seedlings.</title>
        <authorList>
            <person name="Jiang L."/>
            <person name="Lee J."/>
        </authorList>
    </citation>
    <scope>NUCLEOTIDE SEQUENCE</scope>
    <source>
        <strain evidence="1">DY_R2A_6</strain>
    </source>
</reference>
<evidence type="ECO:0000313" key="2">
    <source>
        <dbReference type="Proteomes" id="UP001163223"/>
    </source>
</evidence>
<evidence type="ECO:0000313" key="1">
    <source>
        <dbReference type="EMBL" id="WAJ30923.1"/>
    </source>
</evidence>
<dbReference type="Proteomes" id="UP001163223">
    <property type="component" value="Chromosome"/>
</dbReference>
<proteinExistence type="predicted"/>
<accession>A0ACD4NVY4</accession>
<gene>
    <name evidence="1" type="ORF">OXU80_12255</name>
</gene>
<name>A0ACD4NVY4_9HYPH</name>
<sequence>MLIASLSLSACQSSEVMESAELAPPDDAPIFSESVFGVPASPRVSNLRKVRKGGGREQVGKPYKVRGKWYYPKDQPGYAKQGKASWYGANFHGRLTANGEVYDMFGLSAAHTTFPLPSYAMVTNLENGNRIMVRVNDRGPYAHGREIDVSSKAAQMLGFHRDGVADVKVEYVGRAPLEGDDTSRLMASFQPGEGRVPVGTPDQVMVASITAAARSPAGQNVATAYSEVPGVRPVGVPVPTRAERPGEGRVPVPSNLALAASLMSSYAASGNESGAAAALREVGAAAATQHGVEIISVGTLIDRSLVEKVRAVAFGRGSLGEEATDEGRALTLSLHAGVDADAVLRMLWQAGAEDAFVLRD</sequence>
<protein>
    <submittedName>
        <fullName evidence="1">Septal ring lytic transglycosylase RlpA family protein</fullName>
    </submittedName>
</protein>